<dbReference type="Proteomes" id="UP000324974">
    <property type="component" value="Chromosome"/>
</dbReference>
<organism evidence="2 3">
    <name type="scientific">Limnoglobus roseus</name>
    <dbReference type="NCBI Taxonomy" id="2598579"/>
    <lineage>
        <taxon>Bacteria</taxon>
        <taxon>Pseudomonadati</taxon>
        <taxon>Planctomycetota</taxon>
        <taxon>Planctomycetia</taxon>
        <taxon>Gemmatales</taxon>
        <taxon>Gemmataceae</taxon>
        <taxon>Limnoglobus</taxon>
    </lineage>
</organism>
<reference evidence="3" key="1">
    <citation type="submission" date="2019-08" db="EMBL/GenBank/DDBJ databases">
        <title>Limnoglobus roseus gen. nov., sp. nov., a novel freshwater planctomycete with a giant genome from the family Gemmataceae.</title>
        <authorList>
            <person name="Kulichevskaya I.S."/>
            <person name="Naumoff D.G."/>
            <person name="Miroshnikov K."/>
            <person name="Ivanova A."/>
            <person name="Philippov D.A."/>
            <person name="Hakobyan A."/>
            <person name="Rijpstra I.C."/>
            <person name="Sinninghe Damste J.S."/>
            <person name="Liesack W."/>
            <person name="Dedysh S.N."/>
        </authorList>
    </citation>
    <scope>NUCLEOTIDE SEQUENCE [LARGE SCALE GENOMIC DNA]</scope>
    <source>
        <strain evidence="3">PX52</strain>
    </source>
</reference>
<keyword evidence="3" id="KW-1185">Reference proteome</keyword>
<dbReference type="OrthoDB" id="5522631at2"/>
<accession>A0A5C1AFN2</accession>
<dbReference type="EMBL" id="CP042425">
    <property type="protein sequence ID" value="QEL16786.1"/>
    <property type="molecule type" value="Genomic_DNA"/>
</dbReference>
<name>A0A5C1AFN2_9BACT</name>
<dbReference type="AlphaFoldDB" id="A0A5C1AFN2"/>
<evidence type="ECO:0000313" key="2">
    <source>
        <dbReference type="EMBL" id="QEL16786.1"/>
    </source>
</evidence>
<dbReference type="RefSeq" id="WP_149111470.1">
    <property type="nucleotide sequence ID" value="NZ_CP042425.1"/>
</dbReference>
<proteinExistence type="predicted"/>
<protein>
    <submittedName>
        <fullName evidence="2">Uncharacterized protein</fullName>
    </submittedName>
</protein>
<evidence type="ECO:0000313" key="3">
    <source>
        <dbReference type="Proteomes" id="UP000324974"/>
    </source>
</evidence>
<sequence length="141" mass="16366">MKQPSVYLKMRVLGAVDTAAGRTRHERVHAVAAMTFVDEDGHPRQFTWRTIQTWFYRYKNHGITGVTPQPRRDKGETRKVTPEELLEAVNAARPHFHGKRLNKGAIYRFCVEQGLLDRDPPRPDHLLPLRPRIQAAHARKR</sequence>
<evidence type="ECO:0000256" key="1">
    <source>
        <dbReference type="SAM" id="MobiDB-lite"/>
    </source>
</evidence>
<dbReference type="KEGG" id="lrs:PX52LOC_03759"/>
<feature type="region of interest" description="Disordered" evidence="1">
    <location>
        <begin position="120"/>
        <end position="141"/>
    </location>
</feature>
<gene>
    <name evidence="2" type="ORF">PX52LOC_03759</name>
</gene>